<reference evidence="2 3" key="1">
    <citation type="submission" date="2015-03" db="EMBL/GenBank/DDBJ databases">
        <authorList>
            <consortium name="Pathogen Informatics"/>
        </authorList>
    </citation>
    <scope>NUCLEOTIDE SEQUENCE [LARGE SCALE GENOMIC DNA]</scope>
    <source>
        <strain evidence="2 3">Bir 187</strain>
    </source>
</reference>
<dbReference type="Proteomes" id="UP000049023">
    <property type="component" value="Unassembled WGS sequence"/>
</dbReference>
<feature type="region of interest" description="Disordered" evidence="1">
    <location>
        <begin position="19"/>
        <end position="49"/>
    </location>
</feature>
<proteinExistence type="predicted"/>
<sequence length="49" mass="5005">MPGAPISVDILACFSRMSDRSSLPGVKPVASKRRARRASASTALTGGSS</sequence>
<organism evidence="2 3">
    <name type="scientific">Mycobacterium tuberculosis</name>
    <dbReference type="NCBI Taxonomy" id="1773"/>
    <lineage>
        <taxon>Bacteria</taxon>
        <taxon>Bacillati</taxon>
        <taxon>Actinomycetota</taxon>
        <taxon>Actinomycetes</taxon>
        <taxon>Mycobacteriales</taxon>
        <taxon>Mycobacteriaceae</taxon>
        <taxon>Mycobacterium</taxon>
        <taxon>Mycobacterium tuberculosis complex</taxon>
    </lineage>
</organism>
<name>A0A655AW28_MYCTX</name>
<accession>A0A655AW28</accession>
<feature type="compositionally biased region" description="Low complexity" evidence="1">
    <location>
        <begin position="38"/>
        <end position="49"/>
    </location>
</feature>
<protein>
    <submittedName>
        <fullName evidence="2">Uncharacterized protein</fullName>
    </submittedName>
</protein>
<dbReference type="AlphaFoldDB" id="A0A655AW28"/>
<dbReference type="EMBL" id="CNFU01002663">
    <property type="protein sequence ID" value="CKU49612.1"/>
    <property type="molecule type" value="Genomic_DNA"/>
</dbReference>
<gene>
    <name evidence="2" type="ORF">ERS027661_05029</name>
</gene>
<evidence type="ECO:0000313" key="2">
    <source>
        <dbReference type="EMBL" id="CKU49612.1"/>
    </source>
</evidence>
<evidence type="ECO:0000256" key="1">
    <source>
        <dbReference type="SAM" id="MobiDB-lite"/>
    </source>
</evidence>
<evidence type="ECO:0000313" key="3">
    <source>
        <dbReference type="Proteomes" id="UP000049023"/>
    </source>
</evidence>